<evidence type="ECO:0000256" key="1">
    <source>
        <dbReference type="SAM" id="MobiDB-lite"/>
    </source>
</evidence>
<dbReference type="EMBL" id="JARKIB010000280">
    <property type="protein sequence ID" value="KAJ7717191.1"/>
    <property type="molecule type" value="Genomic_DNA"/>
</dbReference>
<comment type="caution">
    <text evidence="2">The sequence shown here is derived from an EMBL/GenBank/DDBJ whole genome shotgun (WGS) entry which is preliminary data.</text>
</comment>
<sequence>MAATVVAQLESLLQKLQAIDLQNLDAELQKQLSDLSVLAAATESHIDSCRAEGQNLPQVPPAEIEARSVPSSLEANGSPGPKFPWVDINPSEMKSSESALTNPDVPREFGMPFKGVLPLEPPLNLFVWPPESISEQEKPALERLTPAPAAPRPEFGCYPQASEYILNSEPDHSYRAGLTYAAPFNTEDMEIASQQMLNIQMPPNIQPARFDFTTQSFVCDPIPGKVKIPIGIPMVHHINGDPNRAVTIVCAHNLDSLMHYEGPKVKELIPWLMTLTWGVATDTSPRIPGIFELPGLQRNIRSKDVDLTKIATGNGSFNLADYN</sequence>
<reference evidence="2" key="1">
    <citation type="submission" date="2023-03" db="EMBL/GenBank/DDBJ databases">
        <title>Massive genome expansion in bonnet fungi (Mycena s.s.) driven by repeated elements and novel gene families across ecological guilds.</title>
        <authorList>
            <consortium name="Lawrence Berkeley National Laboratory"/>
            <person name="Harder C.B."/>
            <person name="Miyauchi S."/>
            <person name="Viragh M."/>
            <person name="Kuo A."/>
            <person name="Thoen E."/>
            <person name="Andreopoulos B."/>
            <person name="Lu D."/>
            <person name="Skrede I."/>
            <person name="Drula E."/>
            <person name="Henrissat B."/>
            <person name="Morin E."/>
            <person name="Kohler A."/>
            <person name="Barry K."/>
            <person name="LaButti K."/>
            <person name="Morin E."/>
            <person name="Salamov A."/>
            <person name="Lipzen A."/>
            <person name="Mereny Z."/>
            <person name="Hegedus B."/>
            <person name="Baldrian P."/>
            <person name="Stursova M."/>
            <person name="Weitz H."/>
            <person name="Taylor A."/>
            <person name="Grigoriev I.V."/>
            <person name="Nagy L.G."/>
            <person name="Martin F."/>
            <person name="Kauserud H."/>
        </authorList>
    </citation>
    <scope>NUCLEOTIDE SEQUENCE</scope>
    <source>
        <strain evidence="2">CBHHK182m</strain>
    </source>
</reference>
<dbReference type="Proteomes" id="UP001215598">
    <property type="component" value="Unassembled WGS sequence"/>
</dbReference>
<evidence type="ECO:0000313" key="3">
    <source>
        <dbReference type="Proteomes" id="UP001215598"/>
    </source>
</evidence>
<dbReference type="AlphaFoldDB" id="A0AAD7MI44"/>
<feature type="region of interest" description="Disordered" evidence="1">
    <location>
        <begin position="69"/>
        <end position="89"/>
    </location>
</feature>
<proteinExistence type="predicted"/>
<evidence type="ECO:0000313" key="2">
    <source>
        <dbReference type="EMBL" id="KAJ7717191.1"/>
    </source>
</evidence>
<gene>
    <name evidence="2" type="ORF">B0H16DRAFT_1740698</name>
</gene>
<name>A0AAD7MI44_9AGAR</name>
<organism evidence="2 3">
    <name type="scientific">Mycena metata</name>
    <dbReference type="NCBI Taxonomy" id="1033252"/>
    <lineage>
        <taxon>Eukaryota</taxon>
        <taxon>Fungi</taxon>
        <taxon>Dikarya</taxon>
        <taxon>Basidiomycota</taxon>
        <taxon>Agaricomycotina</taxon>
        <taxon>Agaricomycetes</taxon>
        <taxon>Agaricomycetidae</taxon>
        <taxon>Agaricales</taxon>
        <taxon>Marasmiineae</taxon>
        <taxon>Mycenaceae</taxon>
        <taxon>Mycena</taxon>
    </lineage>
</organism>
<accession>A0AAD7MI44</accession>
<keyword evidence="3" id="KW-1185">Reference proteome</keyword>
<protein>
    <submittedName>
        <fullName evidence="2">Uncharacterized protein</fullName>
    </submittedName>
</protein>